<dbReference type="RefSeq" id="WP_014263946.1">
    <property type="nucleotide sequence ID" value="NC_016631.1"/>
</dbReference>
<name>G8NRU9_GRAMM</name>
<dbReference type="OrthoDB" id="9836919at2"/>
<gene>
    <name evidence="1" type="ordered locus">AciX8_0713</name>
</gene>
<accession>G8NRU9</accession>
<evidence type="ECO:0000313" key="1">
    <source>
        <dbReference type="EMBL" id="AEU35062.1"/>
    </source>
</evidence>
<dbReference type="HOGENOM" id="CLU_2105520_0_0_0"/>
<protein>
    <submittedName>
        <fullName evidence="1">Uncharacterized protein</fullName>
    </submittedName>
</protein>
<evidence type="ECO:0000313" key="2">
    <source>
        <dbReference type="Proteomes" id="UP000007113"/>
    </source>
</evidence>
<keyword evidence="2" id="KW-1185">Reference proteome</keyword>
<dbReference type="EMBL" id="CP003130">
    <property type="protein sequence ID" value="AEU35062.1"/>
    <property type="molecule type" value="Genomic_DNA"/>
</dbReference>
<dbReference type="Proteomes" id="UP000007113">
    <property type="component" value="Chromosome"/>
</dbReference>
<organism evidence="1 2">
    <name type="scientific">Granulicella mallensis (strain ATCC BAA-1857 / DSM 23137 / MP5ACTX8)</name>
    <dbReference type="NCBI Taxonomy" id="682795"/>
    <lineage>
        <taxon>Bacteria</taxon>
        <taxon>Pseudomonadati</taxon>
        <taxon>Acidobacteriota</taxon>
        <taxon>Terriglobia</taxon>
        <taxon>Terriglobales</taxon>
        <taxon>Acidobacteriaceae</taxon>
        <taxon>Granulicella</taxon>
    </lineage>
</organism>
<dbReference type="AlphaFoldDB" id="G8NRU9"/>
<sequence length="115" mass="12848">MGKEAIWSVLFSVMKGIATRSFRFYKGPDFILRRRGSLGHRIAVLRYQEGAQEFDIVAEEGVDGGFSMDVNEMAASSIGYQNLSEADKIRIAKNIRNALVSQGFECQVIADNRLI</sequence>
<reference evidence="1 2" key="1">
    <citation type="submission" date="2011-11" db="EMBL/GenBank/DDBJ databases">
        <title>Complete sequence of Granulicella mallensis MP5ACTX8.</title>
        <authorList>
            <consortium name="US DOE Joint Genome Institute"/>
            <person name="Lucas S."/>
            <person name="Copeland A."/>
            <person name="Lapidus A."/>
            <person name="Cheng J.-F."/>
            <person name="Goodwin L."/>
            <person name="Pitluck S."/>
            <person name="Peters L."/>
            <person name="Lu M."/>
            <person name="Detter J.C."/>
            <person name="Han C."/>
            <person name="Tapia R."/>
            <person name="Land M."/>
            <person name="Hauser L."/>
            <person name="Kyrpides N."/>
            <person name="Ivanova N."/>
            <person name="Mikhailova N."/>
            <person name="Pagani I."/>
            <person name="Rawat S."/>
            <person name="Mannisto M."/>
            <person name="Haggblom M."/>
            <person name="Woyke T."/>
        </authorList>
    </citation>
    <scope>NUCLEOTIDE SEQUENCE [LARGE SCALE GENOMIC DNA]</scope>
    <source>
        <strain evidence="2">ATCC BAA-1857 / DSM 23137 / MP5ACTX8</strain>
    </source>
</reference>
<proteinExistence type="predicted"/>
<dbReference type="STRING" id="682795.AciX8_0713"/>
<dbReference type="KEGG" id="gma:AciX8_0713"/>